<reference evidence="1 2" key="1">
    <citation type="journal article" date="2016" name="Nat. Commun.">
        <title>Thousands of microbial genomes shed light on interconnected biogeochemical processes in an aquifer system.</title>
        <authorList>
            <person name="Anantharaman K."/>
            <person name="Brown C.T."/>
            <person name="Hug L.A."/>
            <person name="Sharon I."/>
            <person name="Castelle C.J."/>
            <person name="Probst A.J."/>
            <person name="Thomas B.C."/>
            <person name="Singh A."/>
            <person name="Wilkins M.J."/>
            <person name="Karaoz U."/>
            <person name="Brodie E.L."/>
            <person name="Williams K.H."/>
            <person name="Hubbard S.S."/>
            <person name="Banfield J.F."/>
        </authorList>
    </citation>
    <scope>NUCLEOTIDE SEQUENCE [LARGE SCALE GENOMIC DNA]</scope>
</reference>
<dbReference type="AlphaFoldDB" id="A0A1F8E4K7"/>
<accession>A0A1F8E4K7</accession>
<organism evidence="1 2">
    <name type="scientific">Candidatus Wolfebacteria bacterium RIFOXYD1_FULL_48_65</name>
    <dbReference type="NCBI Taxonomy" id="1802561"/>
    <lineage>
        <taxon>Bacteria</taxon>
        <taxon>Candidatus Wolfeibacteriota</taxon>
    </lineage>
</organism>
<evidence type="ECO:0000313" key="2">
    <source>
        <dbReference type="Proteomes" id="UP000179057"/>
    </source>
</evidence>
<gene>
    <name evidence="1" type="ORF">A2610_01710</name>
</gene>
<name>A0A1F8E4K7_9BACT</name>
<proteinExistence type="predicted"/>
<evidence type="ECO:0000313" key="1">
    <source>
        <dbReference type="EMBL" id="OGM95567.1"/>
    </source>
</evidence>
<sequence>MASMKMWGRMQFACGFGIFIERIFEFALTVFLLSLIFSLLAPQPANGGLYGVIPAPFVIPNAGPVSSTG</sequence>
<protein>
    <submittedName>
        <fullName evidence="1">Uncharacterized protein</fullName>
    </submittedName>
</protein>
<dbReference type="EMBL" id="MGIV01000003">
    <property type="protein sequence ID" value="OGM95567.1"/>
    <property type="molecule type" value="Genomic_DNA"/>
</dbReference>
<comment type="caution">
    <text evidence="1">The sequence shown here is derived from an EMBL/GenBank/DDBJ whole genome shotgun (WGS) entry which is preliminary data.</text>
</comment>
<dbReference type="Proteomes" id="UP000179057">
    <property type="component" value="Unassembled WGS sequence"/>
</dbReference>